<evidence type="ECO:0000313" key="2">
    <source>
        <dbReference type="Proteomes" id="UP000236740"/>
    </source>
</evidence>
<protein>
    <submittedName>
        <fullName evidence="1">Uncharacterized protein</fullName>
    </submittedName>
</protein>
<reference evidence="1 2" key="1">
    <citation type="submission" date="2016-10" db="EMBL/GenBank/DDBJ databases">
        <authorList>
            <person name="de Groot N.N."/>
        </authorList>
    </citation>
    <scope>NUCLEOTIDE SEQUENCE [LARGE SCALE GENOMIC DNA]</scope>
    <source>
        <strain evidence="1 2">CGMCC 1.10331</strain>
    </source>
</reference>
<name>A0A1H5ZHH4_9EURY</name>
<organism evidence="1 2">
    <name type="scientific">Halobellus limi</name>
    <dbReference type="NCBI Taxonomy" id="699433"/>
    <lineage>
        <taxon>Archaea</taxon>
        <taxon>Methanobacteriati</taxon>
        <taxon>Methanobacteriota</taxon>
        <taxon>Stenosarchaea group</taxon>
        <taxon>Halobacteria</taxon>
        <taxon>Halobacteriales</taxon>
        <taxon>Haloferacaceae</taxon>
        <taxon>Halobellus</taxon>
    </lineage>
</organism>
<dbReference type="AlphaFoldDB" id="A0A1H5ZHH4"/>
<keyword evidence="2" id="KW-1185">Reference proteome</keyword>
<dbReference type="EMBL" id="FNVN01000002">
    <property type="protein sequence ID" value="SEG35087.1"/>
    <property type="molecule type" value="Genomic_DNA"/>
</dbReference>
<accession>A0A1H5ZHH4</accession>
<proteinExistence type="predicted"/>
<sequence>MTKKIELRPGLLVRFEYDSNVADGTIRSVGSKRIHIQSGDKGVYVSPDDILGVVREPKENELPLLGERFRLSGGVR</sequence>
<dbReference type="Proteomes" id="UP000236740">
    <property type="component" value="Unassembled WGS sequence"/>
</dbReference>
<gene>
    <name evidence="1" type="ORF">SAMN04488133_1978</name>
</gene>
<evidence type="ECO:0000313" key="1">
    <source>
        <dbReference type="EMBL" id="SEG35087.1"/>
    </source>
</evidence>